<keyword evidence="3" id="KW-0489">Methyltransferase</keyword>
<evidence type="ECO:0000256" key="11">
    <source>
        <dbReference type="SAM" id="MobiDB-lite"/>
    </source>
</evidence>
<comment type="caution">
    <text evidence="15">The sequence shown here is derived from an EMBL/GenBank/DDBJ whole genome shotgun (WGS) entry which is preliminary data.</text>
</comment>
<dbReference type="EMBL" id="CAJNIZ010030546">
    <property type="protein sequence ID" value="CAE7524514.1"/>
    <property type="molecule type" value="Genomic_DNA"/>
</dbReference>
<keyword evidence="9" id="KW-0030">Aminoacyl-tRNA synthetase</keyword>
<keyword evidence="2" id="KW-0436">Ligase</keyword>
<dbReference type="InterPro" id="IPR012340">
    <property type="entry name" value="NA-bd_OB-fold"/>
</dbReference>
<evidence type="ECO:0000259" key="14">
    <source>
        <dbReference type="PROSITE" id="PS50886"/>
    </source>
</evidence>
<dbReference type="FunFam" id="3.40.50.620:FF:000037">
    <property type="entry name" value="Glutamine--tRNA ligase cytoplasmic"/>
    <property type="match status" value="1"/>
</dbReference>
<keyword evidence="1 10" id="KW-0820">tRNA-binding</keyword>
<dbReference type="InterPro" id="IPR050132">
    <property type="entry name" value="Gln/Glu-tRNA_Ligase"/>
</dbReference>
<dbReference type="Gene3D" id="3.30.420.10">
    <property type="entry name" value="Ribonuclease H-like superfamily/Ribonuclease H"/>
    <property type="match status" value="1"/>
</dbReference>
<evidence type="ECO:0000256" key="5">
    <source>
        <dbReference type="ARBA" id="ARBA00022741"/>
    </source>
</evidence>
<dbReference type="PROSITE" id="PS50886">
    <property type="entry name" value="TRBD"/>
    <property type="match status" value="1"/>
</dbReference>
<evidence type="ECO:0000256" key="6">
    <source>
        <dbReference type="ARBA" id="ARBA00022840"/>
    </source>
</evidence>
<name>A0A812T8M6_SYMPI</name>
<evidence type="ECO:0000256" key="4">
    <source>
        <dbReference type="ARBA" id="ARBA00022679"/>
    </source>
</evidence>
<dbReference type="GO" id="GO:0004523">
    <property type="term" value="F:RNA-DNA hybrid ribonuclease activity"/>
    <property type="evidence" value="ECO:0007669"/>
    <property type="project" value="InterPro"/>
</dbReference>
<dbReference type="GO" id="GO:0005524">
    <property type="term" value="F:ATP binding"/>
    <property type="evidence" value="ECO:0007669"/>
    <property type="project" value="UniProtKB-KW"/>
</dbReference>
<evidence type="ECO:0008006" key="17">
    <source>
        <dbReference type="Google" id="ProtNLM"/>
    </source>
</evidence>
<dbReference type="SUPFAM" id="SSF52374">
    <property type="entry name" value="Nucleotidylyl transferase"/>
    <property type="match status" value="1"/>
</dbReference>
<dbReference type="FunFam" id="1.10.1160.10:FF:000001">
    <property type="entry name" value="Glutamine--tRNA ligase"/>
    <property type="match status" value="1"/>
</dbReference>
<dbReference type="PANTHER" id="PTHR43097">
    <property type="entry name" value="GLUTAMINE-TRNA LIGASE"/>
    <property type="match status" value="1"/>
</dbReference>
<dbReference type="InterPro" id="IPR014729">
    <property type="entry name" value="Rossmann-like_a/b/a_fold"/>
</dbReference>
<feature type="compositionally biased region" description="Basic and acidic residues" evidence="11">
    <location>
        <begin position="3439"/>
        <end position="3459"/>
    </location>
</feature>
<dbReference type="PROSITE" id="PS50879">
    <property type="entry name" value="RNASE_H_1"/>
    <property type="match status" value="1"/>
</dbReference>
<dbReference type="GO" id="GO:0005829">
    <property type="term" value="C:cytosol"/>
    <property type="evidence" value="ECO:0007669"/>
    <property type="project" value="TreeGrafter"/>
</dbReference>
<keyword evidence="7 10" id="KW-0694">RNA-binding</keyword>
<dbReference type="GO" id="GO:0008168">
    <property type="term" value="F:methyltransferase activity"/>
    <property type="evidence" value="ECO:0007669"/>
    <property type="project" value="UniProtKB-KW"/>
</dbReference>
<evidence type="ECO:0000256" key="1">
    <source>
        <dbReference type="ARBA" id="ARBA00022555"/>
    </source>
</evidence>
<dbReference type="PRINTS" id="PR00987">
    <property type="entry name" value="TRNASYNTHGLU"/>
</dbReference>
<keyword evidence="12" id="KW-1133">Transmembrane helix</keyword>
<dbReference type="GO" id="GO:0000049">
    <property type="term" value="F:tRNA binding"/>
    <property type="evidence" value="ECO:0007669"/>
    <property type="project" value="UniProtKB-UniRule"/>
</dbReference>
<dbReference type="GO" id="GO:0004818">
    <property type="term" value="F:glutamate-tRNA ligase activity"/>
    <property type="evidence" value="ECO:0007669"/>
    <property type="project" value="TreeGrafter"/>
</dbReference>
<dbReference type="InterPro" id="IPR036397">
    <property type="entry name" value="RNaseH_sf"/>
</dbReference>
<evidence type="ECO:0000256" key="7">
    <source>
        <dbReference type="ARBA" id="ARBA00022884"/>
    </source>
</evidence>
<dbReference type="InterPro" id="IPR036691">
    <property type="entry name" value="Endo/exonu/phosph_ase_sf"/>
</dbReference>
<keyword evidence="8" id="KW-0648">Protein biosynthesis</keyword>
<dbReference type="CDD" id="cd02799">
    <property type="entry name" value="tRNA_bind_EMAP-II_like"/>
    <property type="match status" value="1"/>
</dbReference>
<keyword evidence="6" id="KW-0067">ATP-binding</keyword>
<dbReference type="InterPro" id="IPR000924">
    <property type="entry name" value="Glu/Gln-tRNA-synth"/>
</dbReference>
<dbReference type="SUPFAM" id="SSF56219">
    <property type="entry name" value="DNase I-like"/>
    <property type="match status" value="1"/>
</dbReference>
<dbReference type="PANTHER" id="PTHR43097:SF5">
    <property type="entry name" value="GLUTAMATE--TRNA LIGASE"/>
    <property type="match status" value="1"/>
</dbReference>
<organism evidence="15 16">
    <name type="scientific">Symbiodinium pilosum</name>
    <name type="common">Dinoflagellate</name>
    <dbReference type="NCBI Taxonomy" id="2952"/>
    <lineage>
        <taxon>Eukaryota</taxon>
        <taxon>Sar</taxon>
        <taxon>Alveolata</taxon>
        <taxon>Dinophyceae</taxon>
        <taxon>Suessiales</taxon>
        <taxon>Symbiodiniaceae</taxon>
        <taxon>Symbiodinium</taxon>
    </lineage>
</organism>
<feature type="domain" description="RNase H type-1" evidence="13">
    <location>
        <begin position="3113"/>
        <end position="3268"/>
    </location>
</feature>
<dbReference type="GO" id="GO:0006424">
    <property type="term" value="P:glutamyl-tRNA aminoacylation"/>
    <property type="evidence" value="ECO:0007669"/>
    <property type="project" value="TreeGrafter"/>
</dbReference>
<keyword evidence="4" id="KW-0808">Transferase</keyword>
<keyword evidence="12" id="KW-0812">Transmembrane</keyword>
<evidence type="ECO:0000256" key="8">
    <source>
        <dbReference type="ARBA" id="ARBA00022917"/>
    </source>
</evidence>
<evidence type="ECO:0000256" key="12">
    <source>
        <dbReference type="SAM" id="Phobius"/>
    </source>
</evidence>
<evidence type="ECO:0000256" key="9">
    <source>
        <dbReference type="ARBA" id="ARBA00023146"/>
    </source>
</evidence>
<evidence type="ECO:0000256" key="10">
    <source>
        <dbReference type="PROSITE-ProRule" id="PRU00209"/>
    </source>
</evidence>
<gene>
    <name evidence="15" type="ORF">SPIL2461_LOCUS13768</name>
</gene>
<dbReference type="InterPro" id="IPR001525">
    <property type="entry name" value="C5_MeTfrase"/>
</dbReference>
<evidence type="ECO:0000259" key="13">
    <source>
        <dbReference type="PROSITE" id="PS50879"/>
    </source>
</evidence>
<dbReference type="OrthoDB" id="419590at2759"/>
<dbReference type="InterPro" id="IPR001412">
    <property type="entry name" value="aa-tRNA-synth_I_CS"/>
</dbReference>
<evidence type="ECO:0000313" key="15">
    <source>
        <dbReference type="EMBL" id="CAE7524514.1"/>
    </source>
</evidence>
<dbReference type="PROSITE" id="PS00178">
    <property type="entry name" value="AA_TRNA_LIGASE_I"/>
    <property type="match status" value="1"/>
</dbReference>
<keyword evidence="16" id="KW-1185">Reference proteome</keyword>
<dbReference type="InterPro" id="IPR029063">
    <property type="entry name" value="SAM-dependent_MTases_sf"/>
</dbReference>
<protein>
    <recommendedName>
        <fullName evidence="17">Glutamyl-tRNA synthetase</fullName>
    </recommendedName>
</protein>
<dbReference type="Gene3D" id="3.40.50.150">
    <property type="entry name" value="Vaccinia Virus protein VP39"/>
    <property type="match status" value="1"/>
</dbReference>
<reference evidence="15" key="1">
    <citation type="submission" date="2021-02" db="EMBL/GenBank/DDBJ databases">
        <authorList>
            <person name="Dougan E. K."/>
            <person name="Rhodes N."/>
            <person name="Thang M."/>
            <person name="Chan C."/>
        </authorList>
    </citation>
    <scope>NUCLEOTIDE SEQUENCE</scope>
</reference>
<dbReference type="Pfam" id="PF01588">
    <property type="entry name" value="tRNA_bind"/>
    <property type="match status" value="1"/>
</dbReference>
<evidence type="ECO:0000256" key="2">
    <source>
        <dbReference type="ARBA" id="ARBA00022598"/>
    </source>
</evidence>
<dbReference type="InterPro" id="IPR002547">
    <property type="entry name" value="tRNA-bd_dom"/>
</dbReference>
<dbReference type="Gene3D" id="2.40.50.140">
    <property type="entry name" value="Nucleic acid-binding proteins"/>
    <property type="match status" value="1"/>
</dbReference>
<keyword evidence="12" id="KW-0472">Membrane</keyword>
<dbReference type="SUPFAM" id="SSF53335">
    <property type="entry name" value="S-adenosyl-L-methionine-dependent methyltransferases"/>
    <property type="match status" value="1"/>
</dbReference>
<dbReference type="Pfam" id="PF00145">
    <property type="entry name" value="DNA_methylase"/>
    <property type="match status" value="1"/>
</dbReference>
<dbReference type="GO" id="GO:0032259">
    <property type="term" value="P:methylation"/>
    <property type="evidence" value="ECO:0007669"/>
    <property type="project" value="UniProtKB-KW"/>
</dbReference>
<keyword evidence="5" id="KW-0547">Nucleotide-binding</keyword>
<feature type="compositionally biased region" description="Pro residues" evidence="11">
    <location>
        <begin position="1688"/>
        <end position="1699"/>
    </location>
</feature>
<feature type="transmembrane region" description="Helical" evidence="12">
    <location>
        <begin position="1815"/>
        <end position="1835"/>
    </location>
</feature>
<proteinExistence type="predicted"/>
<dbReference type="GO" id="GO:0017102">
    <property type="term" value="C:methionyl glutamyl tRNA synthetase complex"/>
    <property type="evidence" value="ECO:0007669"/>
    <property type="project" value="TreeGrafter"/>
</dbReference>
<accession>A0A812T8M6</accession>
<feature type="region of interest" description="Disordered" evidence="11">
    <location>
        <begin position="71"/>
        <end position="93"/>
    </location>
</feature>
<feature type="domain" description="TRNA-binding" evidence="14">
    <location>
        <begin position="3477"/>
        <end position="3579"/>
    </location>
</feature>
<feature type="region of interest" description="Disordered" evidence="11">
    <location>
        <begin position="3397"/>
        <end position="3473"/>
    </location>
</feature>
<dbReference type="InterPro" id="IPR002156">
    <property type="entry name" value="RNaseH_domain"/>
</dbReference>
<dbReference type="Gene3D" id="3.40.50.620">
    <property type="entry name" value="HUPs"/>
    <property type="match status" value="1"/>
</dbReference>
<feature type="non-terminal residue" evidence="15">
    <location>
        <position position="3641"/>
    </location>
</feature>
<dbReference type="Pfam" id="PF00749">
    <property type="entry name" value="tRNA-synt_1c"/>
    <property type="match status" value="1"/>
</dbReference>
<feature type="compositionally biased region" description="Basic and acidic residues" evidence="11">
    <location>
        <begin position="3397"/>
        <end position="3407"/>
    </location>
</feature>
<dbReference type="Proteomes" id="UP000649617">
    <property type="component" value="Unassembled WGS sequence"/>
</dbReference>
<dbReference type="InterPro" id="IPR020058">
    <property type="entry name" value="Glu/Gln-tRNA-synth_Ib_cat-dom"/>
</dbReference>
<evidence type="ECO:0000313" key="16">
    <source>
        <dbReference type="Proteomes" id="UP000649617"/>
    </source>
</evidence>
<dbReference type="SUPFAM" id="SSF50249">
    <property type="entry name" value="Nucleic acid-binding proteins"/>
    <property type="match status" value="1"/>
</dbReference>
<feature type="region of interest" description="Disordered" evidence="11">
    <location>
        <begin position="1664"/>
        <end position="1707"/>
    </location>
</feature>
<evidence type="ECO:0000256" key="3">
    <source>
        <dbReference type="ARBA" id="ARBA00022603"/>
    </source>
</evidence>
<sequence length="3641" mass="399875">ASFGSLKTEAGLKELNDLLATTSYIGGGVSATQDDFEWLAKAPHNIDGEQFPHARRWLVHVRALKQKFPYKQWPKGAGKGGGSTNKEAGEKGKDQAKLEGLLAGAEMGKVCTRFPPEPSGYLHIGHAKAAMLNNHYARHYQGKLIVRFDDTNPSKEKMEFEESMIKDLATLQIKPDMVSHTSDYFEQLQTAMEELIKKGKAYVDDTDVDTMRNERDKGVCSKCRDQSVDENLRRFSEMLKGSEEGLKMCVRGKMDMQCANKCLRDPVFYRCKTDTPHHKHGFKYKAYPTYDFACPVVDALEGVTHALRTIEYKDRAPMYDWVLEATGSRKVEMVEFAKTQFSYTILSKRKLAWFVDNGYVDGWDDPRFPTVQGVMRRGMTVEALQDFVLTQGMSKATNMMEWDKIWAINKQKPGRGYFIVDRPAFQPGKAGQQATTSQTMDGVAVLKAGDGALSFRAKPTTTQSYRTLIDLCSGLGGMSQGLRGLAGHTLVYVDRSPLAASTVRDNGGNAICGDIGSPQVQLQLHQQAEHSACAGTITAGVPCQPYSRQGMQLGSLDERSFVLNHVLQVGWRLQAACIILECVAEIAGHEDILLLIREFASRAGYTLHSVELELGKIWVSKRRRWWACLVVEEGPPFSLESYPEVEPLMTVKDAVPEWPCWDAVAEQELLWTQTEAQLLLSPEYGAEPRILNQHAQAPTALHSWGNALDRCPCGCRNAGFTLQRLRSGGLRGVGVFSGLFGVLRFLHPCEAGFLNTLSPAFRFLQGARAGLCLVGNISAPIQAHWVLASLQSWSAKQKQDERPLDPVASLQAFKQCLLAERHDLWPVPSLSQPTSIPCTFVASWLLPQSSCPWQAKHVIEAARKVVGPGYSIQIRSGSRLLRPEAYLHAKGLDYAVHVRPKKSAKPGTPLSGAESRPVCTVVVLTATGTRLHPCAVGTSVTEVLEQLALPVGFAQVLGSEGVDLCTPLAADVVVDVRPPAEPLPVSAGISDASVAAVLERFAAQVLPEVSCVPPGLVTAIAGLTVEDVLQFGSFPGVLSSANRMLLPFAHDNHWACLCAQSANGQLRFLCLDGIPQRVAAHAEKLCKIFAALLGYSSYETCHQTWFLQAPDEPCGANMLRHLCACVAGPGPQVEDAVRSLLQAAPLPGREYGRGELSAEQSQALRILLLEKGVPESNLAERIQAAVRKLGAGPIAKALAHKQAWAQLKAIAAKPGNMFRWIPADELAEHIEARANAKFGTSIPGGKDKKRRQTVQKQAGPLHIDPAKLQIAPKSFVNADGSPLPQLAFEEVGVESTGVAFCSVGQAMPFLESGRSLSVDALGLVCVNTLSKDQCGLASVVAVHFPAIYAPTGEAVLIRGSLIQLGDEPVQLQQSQFADTDQVETVTCRFTVYRDEAALDWTAFIAAPIRTLVSGNPGLALCKEASCGQTCGRFHASVEEADCIDRLLLDLWGRQWLMLEGGRAAPEQAQVFACLVRVPASAVKHLHQLHIRGFYAEPRAAGGNGPHTAYAVVWLQDAEYSRALHLLRTCPQGVALTRLGKRYGIRCREADEQAVFQAMHPGSDFQKIKVVAHYRLHPLPFGCQRKHLQNLLRSWAWDAKPMQPAKGDGEGSAWIVGASEEPPGPAIACGGTFVLVRKVRDTVAQTPPSSLTASGRTRRKILYDDGEEEPSSASHDPWTGGRDPWSLARPPPGLPSPAPPTSAGTQAKISQLRTELSQGMQDIVQKHLQSADQELKAQGEKSEGWFQTFGKQAGEVAQIKAEVTKQAELLPATVQAAVNTLSSELATQMQQQFQQQNSQLEALLSKKHRLSLIDCALWAVAFLLSCLFNGILLVAASVRLGVSRALQAFLLLWVSGLSAVMHLSVSQAPRHRPHVVCYFFLLLLGLQSPAHAVFVSVPTCRYGEARHPCPDMWLSTSNPSGLRGKNLDAIEFEPGVHCFSETQLSAVTLPQVSSQLRHLGRVQGRNLRIAAGAAAPLRAHSDDWPVQPVKIPWPSGIWETARVQIAQVLIEGLPLLCANVYGYSRSHPQATAATEALLEPITREIVFGRIGPRMICGDLNAEEDTLVQTRIWRQQGWIELQELAWQRWGTVPSPTCKDATRRDYLYLSPEVAAICVDSSVLSVFQEHSTLSAKLRIASNAGAIRYWPRPATIPWSSIALDGLQGQAHASLPQALDTTQRYKMHAQLFEQSLNGHVECPGRQLPSACYGRARFAEPAVKHLALNVPKASRAGDEVLQSDLLSLEVRRWFKQLRRLQSLWHALKQPRYDFAALEYRGNLWQSVLKATGFHNGFRAWWPQRPVQGPGSPAFIPDGVPTPTVAQAIFLDFRENFRRFESWHITQHGKILSARHDASKQRLYQELRQEGGKAADVLVNSRAYAILAVDSQERLVHVDQPLDFAGHSEWRIDGQAVQVSQISSEVCCVEGDVPLPADGELEQLQYVSSPQEVHAEFVQFWTQRWNKPCSDDQWTRILDFARAYLPQKPFVLSPISVTLWLSTLRRLKVRAARGPDGYARDDLLCMPRPRVEELLSLLCDIEGVAPWPAQLSVGLVHLLHKPGGNDTVSGYRPICVFSIVYRCWASIRARQILRWLKEFIPVGSLGFMPEHETTEAWYVLEGLIECALQHAQSLSGYGTDLVRAFNNLPRRPLFEAAKLLGLPEDVLCPWQSFVRDTQRRFVVQNAVSEPVFSSCGFAEGCPLSTVAMSVCSFMYHEYMQAFAPSVESLSYVDNLLGIGRGAFDVAVGMNATRCLCEALAMQLDDRKTYAWSTDASQRKVLRAMNLVVLDSCRELGGVVSFGPATRNRPLVQRCEQVKSLCAALKRSRASWSAKLSTLPVKFWSFALHGVSACPVSDTLLQSLRTQAVRALKAAPAGSSPALRLSLGKPMTADPGFFQCWNCLSTLRRLCLKQPRILELWSRFLLNFNGRLFHGPFSKLLVVLNSLGWQVRGPPMFVDEENLLHDLLATPLPALRTLAERAWLRSIAFSHAHRPSMRGLHGIDPCLVRLDHNSFSHTSSARVAALQCGALMFGEAQAKFDLTRSGLCTLCGVPDDKEHRVRFCPRFSSARQGHAAVLDRWDELPSCLKLHLLPPANAAACELRAMLHQTPDGSQSFLSCPSQGVQHLFTDGACTRPITPELATAAWGVVNATAGQIVATDHLPGWYQTAPRAELFGILASVCWVRFFSVEGVIWGDSLSATEGLHLMLEGHEPAAHWDNLDIWQRIWEQVAELLPGQLRVQHVTSHLDPSLCSDAFEEWVAYWNQRVDIVAGITNANRTWTFQDELNRGTRWAADTATCLRALRAVYLGIAESTTSEGMVQPFEPEHEAVDVELDHPAGQVRNETFSETLPLLWIAEFIVSQDECSDLEYSVSWLELVAMIWGQGMAPAEPFRMVLVKIPDGKSKDMGMKSKVDPSKLQGAAGQKGDKAEKDNAGGAASPKVNGDAKAGKEQKGEKGDKAEKGEKGGKAKAKAAPGKAADRPLEDFSRLNIKVGKITKVWPHPEAEKLWCEEIDLGEGQPRQIASGLRAHVKQEEMQGAMVVVLANLKPRKLVGFESQGMVLCATSKEGKVELMQPPASAKVGERVVAEGVEMLDPDEKLNEKTGKAPWDVLRPGCVTNDGKQGTYNGALWMTSAGPVTCKSVTGGTIS</sequence>